<dbReference type="PROSITE" id="PS50297">
    <property type="entry name" value="ANK_REP_REGION"/>
    <property type="match status" value="2"/>
</dbReference>
<dbReference type="SMART" id="SM00248">
    <property type="entry name" value="ANK"/>
    <property type="match status" value="2"/>
</dbReference>
<evidence type="ECO:0000256" key="2">
    <source>
        <dbReference type="ARBA" id="ARBA00022771"/>
    </source>
</evidence>
<evidence type="ECO:0000259" key="6">
    <source>
        <dbReference type="PROSITE" id="PS50003"/>
    </source>
</evidence>
<evidence type="ECO:0000313" key="9">
    <source>
        <dbReference type="Proteomes" id="UP001289374"/>
    </source>
</evidence>
<dbReference type="PROSITE" id="PS50003">
    <property type="entry name" value="PH_DOMAIN"/>
    <property type="match status" value="1"/>
</dbReference>
<feature type="repeat" description="ANK" evidence="4">
    <location>
        <begin position="933"/>
        <end position="965"/>
    </location>
</feature>
<dbReference type="InterPro" id="IPR037278">
    <property type="entry name" value="ARFGAP/RecO"/>
</dbReference>
<comment type="caution">
    <text evidence="8">The sequence shown here is derived from an EMBL/GenBank/DDBJ whole genome shotgun (WGS) entry which is preliminary data.</text>
</comment>
<reference evidence="8" key="2">
    <citation type="journal article" date="2024" name="Plant">
        <title>Genomic evolution and insights into agronomic trait innovations of Sesamum species.</title>
        <authorList>
            <person name="Miao H."/>
            <person name="Wang L."/>
            <person name="Qu L."/>
            <person name="Liu H."/>
            <person name="Sun Y."/>
            <person name="Le M."/>
            <person name="Wang Q."/>
            <person name="Wei S."/>
            <person name="Zheng Y."/>
            <person name="Lin W."/>
            <person name="Duan Y."/>
            <person name="Cao H."/>
            <person name="Xiong S."/>
            <person name="Wang X."/>
            <person name="Wei L."/>
            <person name="Li C."/>
            <person name="Ma Q."/>
            <person name="Ju M."/>
            <person name="Zhao R."/>
            <person name="Li G."/>
            <person name="Mu C."/>
            <person name="Tian Q."/>
            <person name="Mei H."/>
            <person name="Zhang T."/>
            <person name="Gao T."/>
            <person name="Zhang H."/>
        </authorList>
    </citation>
    <scope>NUCLEOTIDE SEQUENCE</scope>
    <source>
        <strain evidence="8">K16</strain>
    </source>
</reference>
<feature type="domain" description="Arf-GAP" evidence="7">
    <location>
        <begin position="788"/>
        <end position="888"/>
    </location>
</feature>
<dbReference type="Proteomes" id="UP001289374">
    <property type="component" value="Unassembled WGS sequence"/>
</dbReference>
<proteinExistence type="predicted"/>
<dbReference type="SUPFAM" id="SSF103657">
    <property type="entry name" value="BAR/IMD domain-like"/>
    <property type="match status" value="2"/>
</dbReference>
<dbReference type="InterPro" id="IPR027267">
    <property type="entry name" value="AH/BAR_dom_sf"/>
</dbReference>
<dbReference type="Pfam" id="PF12796">
    <property type="entry name" value="Ank_2"/>
    <property type="match status" value="1"/>
</dbReference>
<dbReference type="Gene3D" id="1.20.1270.60">
    <property type="entry name" value="Arfaptin homology (AH) domain/BAR domain"/>
    <property type="match status" value="2"/>
</dbReference>
<evidence type="ECO:0000256" key="5">
    <source>
        <dbReference type="PROSITE-ProRule" id="PRU00288"/>
    </source>
</evidence>
<dbReference type="CDD" id="cd13250">
    <property type="entry name" value="PH_ACAP"/>
    <property type="match status" value="1"/>
</dbReference>
<keyword evidence="3" id="KW-0862">Zinc</keyword>
<dbReference type="InterPro" id="IPR004148">
    <property type="entry name" value="BAR_dom"/>
</dbReference>
<dbReference type="Gene3D" id="2.30.29.30">
    <property type="entry name" value="Pleckstrin-homology domain (PH domain)/Phosphotyrosine-binding domain (PTB)"/>
    <property type="match status" value="1"/>
</dbReference>
<protein>
    <submittedName>
        <fullName evidence="8">ADP-ribosylation factor GTPase-activating protein AGD2</fullName>
    </submittedName>
</protein>
<dbReference type="Pfam" id="PF16746">
    <property type="entry name" value="BAR_3"/>
    <property type="match status" value="1"/>
</dbReference>
<dbReference type="PANTHER" id="PTHR23180:SF244">
    <property type="entry name" value="ADP-RIBOSYLATION FACTOR GTPASE-ACTIVATING PROTEIN AGD2"/>
    <property type="match status" value="1"/>
</dbReference>
<evidence type="ECO:0000256" key="4">
    <source>
        <dbReference type="PROSITE-ProRule" id="PRU00023"/>
    </source>
</evidence>
<sequence>MNGLSEYQGRCIRAFGLGFTRSSDSSPFITQYFCLGYLELYFILSEVSNCGIHYNIEVMLEINSVVGLGEAYFTPIQESHFFGESIHDSHKLKSELTSARRAFCFIARRPALILSRCDPSKFKCLKSIFTETNMITAIRYSLHSSSMLFTKSSSFGVRSLEQTTDDLRDRCQKLYKGCKKYMEVLGEACNGDMGFAASLEAFGGGLDDLLGVSIGGPVLSKFISALRELATYKEFLRSQVEHVLVDRLSQFLSVDLQDAKYFTFFLKPSVWIGIFSRTIVQGFFFKQDMSMARPVHSVNQTELVFWLTGNSDCRRRFDKAIHAYDQQYGVANQAFYLVRTDKLPEPNKSFLAASLSSPLRIVLWAASMAEAILGCSSASATYERISMLVRCLNPLPLQGANQTLQNCPTFLSQQSAFSTDTIGSLTSFLRVGWWFFQWSHEKIIFETNFMFYLKIGKDITFSELSKKLQARDKFTSLKKNTRDEVVAELEEDLHNSKSAFEKGRFNLVQALMNVEAKKKFEFLESFSAIMDAHLRYFKLGYDLLNQLEPFIHQVLTYAQQSKEQANIEQDKLAKRIQEFRTQSELNQLQASHKLATSSNAIAMNGFGMTAYKSMGAIMLATTNDEVQTIKQGYLLKRSSSLRADWKRRFFILDSQGTLYYYRNKGPKVGFRTRHHREALPYEERLGCSTVDLRTSTIKIDAEDTDLRLCFRIISPLKAYTLQAETEADRMDWMNKITGVIASLLNSHLQQVDLGKHGNDKIYDPSGASFSRPLDNGEIPYGIGVNGADSVSRILREVSGNDQCAECSAPDWASLNLGILMCIECSGIHRNLGVHISKYVRKLLVNKEATASKYLSASSIWEAVRANNLREVYRICITSDANRVNTTYDDMVECNFYHDEMGSQRSFHDSEKEQLDRVTCEGIKSSNDPGDCLHGCSLLHLACHNGSLVMLELLLQLGADINKRDLHGRTPLQHCILKGNNQMAKFLLRRGARASIRDAEGFTALERAMEMGAITDEQLFILLAESE</sequence>
<keyword evidence="2 5" id="KW-0863">Zinc-finger</keyword>
<feature type="repeat" description="ANK" evidence="4">
    <location>
        <begin position="966"/>
        <end position="998"/>
    </location>
</feature>
<dbReference type="InterPro" id="IPR038508">
    <property type="entry name" value="ArfGAP_dom_sf"/>
</dbReference>
<feature type="domain" description="PH" evidence="6">
    <location>
        <begin position="627"/>
        <end position="741"/>
    </location>
</feature>
<dbReference type="Gene3D" id="1.10.220.150">
    <property type="entry name" value="Arf GTPase activating protein"/>
    <property type="match status" value="1"/>
</dbReference>
<dbReference type="PANTHER" id="PTHR23180">
    <property type="entry name" value="CENTAURIN/ARF"/>
    <property type="match status" value="1"/>
</dbReference>
<dbReference type="InterPro" id="IPR011993">
    <property type="entry name" value="PH-like_dom_sf"/>
</dbReference>
<dbReference type="Gene3D" id="1.25.40.20">
    <property type="entry name" value="Ankyrin repeat-containing domain"/>
    <property type="match status" value="1"/>
</dbReference>
<evidence type="ECO:0000256" key="3">
    <source>
        <dbReference type="ARBA" id="ARBA00022833"/>
    </source>
</evidence>
<dbReference type="AlphaFoldDB" id="A0AAE1X232"/>
<dbReference type="SUPFAM" id="SSF50729">
    <property type="entry name" value="PH domain-like"/>
    <property type="match status" value="1"/>
</dbReference>
<evidence type="ECO:0000259" key="7">
    <source>
        <dbReference type="PROSITE" id="PS50115"/>
    </source>
</evidence>
<dbReference type="GO" id="GO:0005096">
    <property type="term" value="F:GTPase activator activity"/>
    <property type="evidence" value="ECO:0007669"/>
    <property type="project" value="InterPro"/>
</dbReference>
<dbReference type="SMART" id="SM00105">
    <property type="entry name" value="ArfGap"/>
    <property type="match status" value="1"/>
</dbReference>
<dbReference type="Pfam" id="PF00169">
    <property type="entry name" value="PH"/>
    <property type="match status" value="1"/>
</dbReference>
<dbReference type="SUPFAM" id="SSF57863">
    <property type="entry name" value="ArfGap/RecO-like zinc finger"/>
    <property type="match status" value="1"/>
</dbReference>
<gene>
    <name evidence="8" type="ORF">Sango_1062100</name>
</gene>
<keyword evidence="1" id="KW-0479">Metal-binding</keyword>
<dbReference type="InterPro" id="IPR001164">
    <property type="entry name" value="ArfGAP_dom"/>
</dbReference>
<dbReference type="GO" id="GO:0005737">
    <property type="term" value="C:cytoplasm"/>
    <property type="evidence" value="ECO:0007669"/>
    <property type="project" value="InterPro"/>
</dbReference>
<accession>A0AAE1X232</accession>
<dbReference type="GO" id="GO:0008270">
    <property type="term" value="F:zinc ion binding"/>
    <property type="evidence" value="ECO:0007669"/>
    <property type="project" value="UniProtKB-KW"/>
</dbReference>
<dbReference type="PROSITE" id="PS50088">
    <property type="entry name" value="ANK_REPEAT"/>
    <property type="match status" value="2"/>
</dbReference>
<dbReference type="InterPro" id="IPR036770">
    <property type="entry name" value="Ankyrin_rpt-contain_sf"/>
</dbReference>
<evidence type="ECO:0000256" key="1">
    <source>
        <dbReference type="ARBA" id="ARBA00022723"/>
    </source>
</evidence>
<dbReference type="PROSITE" id="PS50115">
    <property type="entry name" value="ARFGAP"/>
    <property type="match status" value="1"/>
</dbReference>
<keyword evidence="9" id="KW-1185">Reference proteome</keyword>
<name>A0AAE1X232_9LAMI</name>
<dbReference type="InterPro" id="IPR001849">
    <property type="entry name" value="PH_domain"/>
</dbReference>
<keyword evidence="4" id="KW-0040">ANK repeat</keyword>
<dbReference type="InterPro" id="IPR002110">
    <property type="entry name" value="Ankyrin_rpt"/>
</dbReference>
<dbReference type="InterPro" id="IPR045258">
    <property type="entry name" value="ACAP1/2/3-like"/>
</dbReference>
<reference evidence="8" key="1">
    <citation type="submission" date="2020-06" db="EMBL/GenBank/DDBJ databases">
        <authorList>
            <person name="Li T."/>
            <person name="Hu X."/>
            <person name="Zhang T."/>
            <person name="Song X."/>
            <person name="Zhang H."/>
            <person name="Dai N."/>
            <person name="Sheng W."/>
            <person name="Hou X."/>
            <person name="Wei L."/>
        </authorList>
    </citation>
    <scope>NUCLEOTIDE SEQUENCE</scope>
    <source>
        <strain evidence="8">K16</strain>
        <tissue evidence="8">Leaf</tissue>
    </source>
</reference>
<organism evidence="8 9">
    <name type="scientific">Sesamum angolense</name>
    <dbReference type="NCBI Taxonomy" id="2727404"/>
    <lineage>
        <taxon>Eukaryota</taxon>
        <taxon>Viridiplantae</taxon>
        <taxon>Streptophyta</taxon>
        <taxon>Embryophyta</taxon>
        <taxon>Tracheophyta</taxon>
        <taxon>Spermatophyta</taxon>
        <taxon>Magnoliopsida</taxon>
        <taxon>eudicotyledons</taxon>
        <taxon>Gunneridae</taxon>
        <taxon>Pentapetalae</taxon>
        <taxon>asterids</taxon>
        <taxon>lamiids</taxon>
        <taxon>Lamiales</taxon>
        <taxon>Pedaliaceae</taxon>
        <taxon>Sesamum</taxon>
    </lineage>
</organism>
<dbReference type="SMART" id="SM00233">
    <property type="entry name" value="PH"/>
    <property type="match status" value="1"/>
</dbReference>
<evidence type="ECO:0000313" key="8">
    <source>
        <dbReference type="EMBL" id="KAK4403214.1"/>
    </source>
</evidence>
<dbReference type="Pfam" id="PF01412">
    <property type="entry name" value="ArfGap"/>
    <property type="match status" value="1"/>
</dbReference>
<dbReference type="SUPFAM" id="SSF48403">
    <property type="entry name" value="Ankyrin repeat"/>
    <property type="match status" value="1"/>
</dbReference>
<dbReference type="EMBL" id="JACGWL010000005">
    <property type="protein sequence ID" value="KAK4403214.1"/>
    <property type="molecule type" value="Genomic_DNA"/>
</dbReference>